<gene>
    <name evidence="9" type="primary">gb05079</name>
    <name evidence="9" type="ORF">PR202_gb05079</name>
</gene>
<keyword evidence="6" id="KW-0723">Serine/threonine-protein kinase</keyword>
<dbReference type="Pfam" id="PF00069">
    <property type="entry name" value="Pkinase"/>
    <property type="match status" value="1"/>
</dbReference>
<dbReference type="EMBL" id="BQKI01000073">
    <property type="protein sequence ID" value="GJN17968.1"/>
    <property type="molecule type" value="Genomic_DNA"/>
</dbReference>
<protein>
    <recommendedName>
        <fullName evidence="8">Protein kinase domain-containing protein</fullName>
    </recommendedName>
</protein>
<dbReference type="InterPro" id="IPR052751">
    <property type="entry name" value="Plant_MAPKKK"/>
</dbReference>
<dbReference type="SUPFAM" id="SSF56112">
    <property type="entry name" value="Protein kinase-like (PK-like)"/>
    <property type="match status" value="1"/>
</dbReference>
<dbReference type="GO" id="GO:0004674">
    <property type="term" value="F:protein serine/threonine kinase activity"/>
    <property type="evidence" value="ECO:0007669"/>
    <property type="project" value="UniProtKB-KW"/>
</dbReference>
<comment type="similarity">
    <text evidence="6">Belongs to the protein kinase superfamily.</text>
</comment>
<reference evidence="9" key="1">
    <citation type="journal article" date="2018" name="DNA Res.">
        <title>Multiple hybrid de novo genome assembly of finger millet, an orphan allotetraploid crop.</title>
        <authorList>
            <person name="Hatakeyama M."/>
            <person name="Aluri S."/>
            <person name="Balachadran M.T."/>
            <person name="Sivarajan S.R."/>
            <person name="Patrignani A."/>
            <person name="Gruter S."/>
            <person name="Poveda L."/>
            <person name="Shimizu-Inatsugi R."/>
            <person name="Baeten J."/>
            <person name="Francoijs K.J."/>
            <person name="Nataraja K.N."/>
            <person name="Reddy Y.A.N."/>
            <person name="Phadnis S."/>
            <person name="Ravikumar R.L."/>
            <person name="Schlapbach R."/>
            <person name="Sreeman S.M."/>
            <person name="Shimizu K.K."/>
        </authorList>
    </citation>
    <scope>NUCLEOTIDE SEQUENCE</scope>
</reference>
<dbReference type="PANTHER" id="PTHR48011:SF17">
    <property type="entry name" value="PROTEIN KINASE DOMAIN-CONTAINING PROTEIN"/>
    <property type="match status" value="1"/>
</dbReference>
<keyword evidence="10" id="KW-1185">Reference proteome</keyword>
<keyword evidence="3" id="KW-0418">Kinase</keyword>
<feature type="compositionally biased region" description="Basic and acidic residues" evidence="7">
    <location>
        <begin position="358"/>
        <end position="374"/>
    </location>
</feature>
<evidence type="ECO:0000313" key="10">
    <source>
        <dbReference type="Proteomes" id="UP001054889"/>
    </source>
</evidence>
<keyword evidence="2 5" id="KW-0547">Nucleotide-binding</keyword>
<dbReference type="InterPro" id="IPR017441">
    <property type="entry name" value="Protein_kinase_ATP_BS"/>
</dbReference>
<keyword evidence="1" id="KW-0808">Transferase</keyword>
<evidence type="ECO:0000256" key="3">
    <source>
        <dbReference type="ARBA" id="ARBA00022777"/>
    </source>
</evidence>
<dbReference type="Gene3D" id="1.10.510.10">
    <property type="entry name" value="Transferase(Phosphotransferase) domain 1"/>
    <property type="match status" value="1"/>
</dbReference>
<accession>A0AAV5E3P2</accession>
<feature type="domain" description="Protein kinase" evidence="8">
    <location>
        <begin position="12"/>
        <end position="260"/>
    </location>
</feature>
<dbReference type="InterPro" id="IPR008271">
    <property type="entry name" value="Ser/Thr_kinase_AS"/>
</dbReference>
<name>A0AAV5E3P2_ELECO</name>
<dbReference type="PROSITE" id="PS50011">
    <property type="entry name" value="PROTEIN_KINASE_DOM"/>
    <property type="match status" value="1"/>
</dbReference>
<dbReference type="AlphaFoldDB" id="A0AAV5E3P2"/>
<evidence type="ECO:0000256" key="1">
    <source>
        <dbReference type="ARBA" id="ARBA00022679"/>
    </source>
</evidence>
<comment type="caution">
    <text evidence="9">The sequence shown here is derived from an EMBL/GenBank/DDBJ whole genome shotgun (WGS) entry which is preliminary data.</text>
</comment>
<evidence type="ECO:0000256" key="7">
    <source>
        <dbReference type="SAM" id="MobiDB-lite"/>
    </source>
</evidence>
<dbReference type="Proteomes" id="UP001054889">
    <property type="component" value="Unassembled WGS sequence"/>
</dbReference>
<evidence type="ECO:0000259" key="8">
    <source>
        <dbReference type="PROSITE" id="PS50011"/>
    </source>
</evidence>
<dbReference type="PANTHER" id="PTHR48011">
    <property type="entry name" value="CCR4-NOT TRANSCRIPTIONAL COMPLEX SUBUNIT CAF120-RELATED"/>
    <property type="match status" value="1"/>
</dbReference>
<dbReference type="SMART" id="SM00220">
    <property type="entry name" value="S_TKc"/>
    <property type="match status" value="1"/>
</dbReference>
<dbReference type="InterPro" id="IPR011009">
    <property type="entry name" value="Kinase-like_dom_sf"/>
</dbReference>
<evidence type="ECO:0000313" key="9">
    <source>
        <dbReference type="EMBL" id="GJN17968.1"/>
    </source>
</evidence>
<evidence type="ECO:0000256" key="4">
    <source>
        <dbReference type="ARBA" id="ARBA00022840"/>
    </source>
</evidence>
<keyword evidence="4 5" id="KW-0067">ATP-binding</keyword>
<feature type="region of interest" description="Disordered" evidence="7">
    <location>
        <begin position="343"/>
        <end position="390"/>
    </location>
</feature>
<evidence type="ECO:0000256" key="2">
    <source>
        <dbReference type="ARBA" id="ARBA00022741"/>
    </source>
</evidence>
<dbReference type="PROSITE" id="PS00107">
    <property type="entry name" value="PROTEIN_KINASE_ATP"/>
    <property type="match status" value="1"/>
</dbReference>
<evidence type="ECO:0000256" key="5">
    <source>
        <dbReference type="PROSITE-ProRule" id="PRU10141"/>
    </source>
</evidence>
<dbReference type="PROSITE" id="PS00108">
    <property type="entry name" value="PROTEIN_KINASE_ST"/>
    <property type="match status" value="1"/>
</dbReference>
<feature type="binding site" evidence="5">
    <location>
        <position position="42"/>
    </location>
    <ligand>
        <name>ATP</name>
        <dbReference type="ChEBI" id="CHEBI:30616"/>
    </ligand>
</feature>
<reference evidence="9" key="2">
    <citation type="submission" date="2021-12" db="EMBL/GenBank/DDBJ databases">
        <title>Resequencing data analysis of finger millet.</title>
        <authorList>
            <person name="Hatakeyama M."/>
            <person name="Aluri S."/>
            <person name="Balachadran M.T."/>
            <person name="Sivarajan S.R."/>
            <person name="Poveda L."/>
            <person name="Shimizu-Inatsugi R."/>
            <person name="Schlapbach R."/>
            <person name="Sreeman S.M."/>
            <person name="Shimizu K.K."/>
        </authorList>
    </citation>
    <scope>NUCLEOTIDE SEQUENCE</scope>
</reference>
<evidence type="ECO:0000256" key="6">
    <source>
        <dbReference type="RuleBase" id="RU000304"/>
    </source>
</evidence>
<sequence length="390" mass="41762">MDSTSSSIAKQLRRIRTLGRGASGAVVWLASDDISGELLAVKSAPAGGAAQLCREGRVLEGLSSPHIVPYLGARAAPGGEYHLFLEFAPGGSLADEATRFGGHLPEQEILAYAGDVARGLAYLHARSVVHGDVKPRNVVIGADGRAKLADFGCARSLGSSRMIGGTPAFMAPEVARGEEQGPAADVWALGCTVIEMTTGRAPWSDMDDVLAAIHRIGYTDATPEVPASLSEEAKDFLDGCFARRPCDRPTAAQLVTHPFLACAVRECKPEEADEVSTSPAERIAALATSAFPDWDSDEGWIDLEPEHSISESADATTGEMATAGRFVWAEASDDEDLEQFAAPEVVKRPSPKQHSRLLRHEQSTRRIARCDQRPPARWRGSNCYPWPPLP</sequence>
<dbReference type="FunFam" id="1.10.510.10:FF:000466">
    <property type="entry name" value="MAP kinase kinase kinase18"/>
    <property type="match status" value="1"/>
</dbReference>
<organism evidence="9 10">
    <name type="scientific">Eleusine coracana subsp. coracana</name>
    <dbReference type="NCBI Taxonomy" id="191504"/>
    <lineage>
        <taxon>Eukaryota</taxon>
        <taxon>Viridiplantae</taxon>
        <taxon>Streptophyta</taxon>
        <taxon>Embryophyta</taxon>
        <taxon>Tracheophyta</taxon>
        <taxon>Spermatophyta</taxon>
        <taxon>Magnoliopsida</taxon>
        <taxon>Liliopsida</taxon>
        <taxon>Poales</taxon>
        <taxon>Poaceae</taxon>
        <taxon>PACMAD clade</taxon>
        <taxon>Chloridoideae</taxon>
        <taxon>Cynodonteae</taxon>
        <taxon>Eleusininae</taxon>
        <taxon>Eleusine</taxon>
    </lineage>
</organism>
<dbReference type="InterPro" id="IPR000719">
    <property type="entry name" value="Prot_kinase_dom"/>
</dbReference>
<dbReference type="GO" id="GO:0007165">
    <property type="term" value="P:signal transduction"/>
    <property type="evidence" value="ECO:0007669"/>
    <property type="project" value="TreeGrafter"/>
</dbReference>
<proteinExistence type="inferred from homology"/>
<dbReference type="CDD" id="cd06606">
    <property type="entry name" value="STKc_MAPKKK"/>
    <property type="match status" value="1"/>
</dbReference>
<dbReference type="GO" id="GO:0005524">
    <property type="term" value="F:ATP binding"/>
    <property type="evidence" value="ECO:0007669"/>
    <property type="project" value="UniProtKB-UniRule"/>
</dbReference>